<evidence type="ECO:0000313" key="2">
    <source>
        <dbReference type="EMBL" id="MBA2894527.1"/>
    </source>
</evidence>
<dbReference type="InterPro" id="IPR025349">
    <property type="entry name" value="DUF4253"/>
</dbReference>
<comment type="caution">
    <text evidence="2">The sequence shown here is derived from an EMBL/GenBank/DDBJ whole genome shotgun (WGS) entry which is preliminary data.</text>
</comment>
<feature type="domain" description="DUF4253" evidence="1">
    <location>
        <begin position="154"/>
        <end position="261"/>
    </location>
</feature>
<protein>
    <recommendedName>
        <fullName evidence="1">DUF4253 domain-containing protein</fullName>
    </recommendedName>
</protein>
<evidence type="ECO:0000259" key="1">
    <source>
        <dbReference type="Pfam" id="PF14062"/>
    </source>
</evidence>
<proteinExistence type="predicted"/>
<reference evidence="2 3" key="1">
    <citation type="submission" date="2020-07" db="EMBL/GenBank/DDBJ databases">
        <title>Genomic Encyclopedia of Type Strains, Phase IV (KMG-IV): sequencing the most valuable type-strain genomes for metagenomic binning, comparative biology and taxonomic classification.</title>
        <authorList>
            <person name="Goeker M."/>
        </authorList>
    </citation>
    <scope>NUCLEOTIDE SEQUENCE [LARGE SCALE GENOMIC DNA]</scope>
    <source>
        <strain evidence="2 3">DSM 45533</strain>
    </source>
</reference>
<organism evidence="2 3">
    <name type="scientific">Nonomuraea soli</name>
    <dbReference type="NCBI Taxonomy" id="1032476"/>
    <lineage>
        <taxon>Bacteria</taxon>
        <taxon>Bacillati</taxon>
        <taxon>Actinomycetota</taxon>
        <taxon>Actinomycetes</taxon>
        <taxon>Streptosporangiales</taxon>
        <taxon>Streptosporangiaceae</taxon>
        <taxon>Nonomuraea</taxon>
    </lineage>
</organism>
<evidence type="ECO:0000313" key="3">
    <source>
        <dbReference type="Proteomes" id="UP000530928"/>
    </source>
</evidence>
<dbReference type="RefSeq" id="WP_181613287.1">
    <property type="nucleotide sequence ID" value="NZ_BAABAM010000004.1"/>
</dbReference>
<dbReference type="EMBL" id="JACDUR010000006">
    <property type="protein sequence ID" value="MBA2894527.1"/>
    <property type="molecule type" value="Genomic_DNA"/>
</dbReference>
<sequence>MDDMRLPPELAVLFLDGGADRALATPLPEGMSTRGLQLWVSASLTTGQQWAAFRAEHHRSGLWPLLLLDDGWEPGQDAPWSLGEVGLHDAGAFMAAMWAEWVAEDDDDPDYDLEDLEPFGRECPGLAPKGDSAADPGRVADWYAGELDDRRSYLGLVAARRGAEALCAMGWNGAINYHETPALVSMLLSWEERFGARVVAAGPDTLHLSVSAPPETLDHALHVAAEHFVVCMDNIQQRTTPTLKDYAADLVGSNSWAFWWD</sequence>
<dbReference type="Pfam" id="PF14062">
    <property type="entry name" value="DUF4253"/>
    <property type="match status" value="1"/>
</dbReference>
<dbReference type="Proteomes" id="UP000530928">
    <property type="component" value="Unassembled WGS sequence"/>
</dbReference>
<gene>
    <name evidence="2" type="ORF">HNR30_005899</name>
</gene>
<keyword evidence="3" id="KW-1185">Reference proteome</keyword>
<dbReference type="AlphaFoldDB" id="A0A7W0CNX6"/>
<accession>A0A7W0CNX6</accession>
<name>A0A7W0CNX6_9ACTN</name>